<reference evidence="2 3" key="1">
    <citation type="submission" date="2021-01" db="EMBL/GenBank/DDBJ databases">
        <title>Sequencing the genomes of 1000 actinobacteria strains.</title>
        <authorList>
            <person name="Klenk H.-P."/>
        </authorList>
    </citation>
    <scope>NUCLEOTIDE SEQUENCE [LARGE SCALE GENOMIC DNA]</scope>
    <source>
        <strain evidence="2 3">DSM 18239</strain>
    </source>
</reference>
<sequence>MSKRQEYAVALAALFVAVAGALMLVIPTDASGIDCGSWVAPEFDRDKVREVVQEAEALDDYLSTNDGTMFEVDTSGLSASTTALVIAYAKCDDALDARRNWGIGVGAAGILLAFVPLALMYLRDPEDQEAPVAY</sequence>
<protein>
    <submittedName>
        <fullName evidence="2">Uncharacterized protein</fullName>
    </submittedName>
</protein>
<feature type="transmembrane region" description="Helical" evidence="1">
    <location>
        <begin position="101"/>
        <end position="122"/>
    </location>
</feature>
<dbReference type="RefSeq" id="WP_193667784.1">
    <property type="nucleotide sequence ID" value="NZ_JACDTV010000003.1"/>
</dbReference>
<keyword evidence="1" id="KW-1133">Transmembrane helix</keyword>
<evidence type="ECO:0000256" key="1">
    <source>
        <dbReference type="SAM" id="Phobius"/>
    </source>
</evidence>
<keyword evidence="1" id="KW-0812">Transmembrane</keyword>
<proteinExistence type="predicted"/>
<name>A0ABS2M7D5_9ACTN</name>
<evidence type="ECO:0000313" key="3">
    <source>
        <dbReference type="Proteomes" id="UP000732378"/>
    </source>
</evidence>
<accession>A0ABS2M7D5</accession>
<comment type="caution">
    <text evidence="2">The sequence shown here is derived from an EMBL/GenBank/DDBJ whole genome shotgun (WGS) entry which is preliminary data.</text>
</comment>
<organism evidence="2 3">
    <name type="scientific">Nocardioides salarius</name>
    <dbReference type="NCBI Taxonomy" id="374513"/>
    <lineage>
        <taxon>Bacteria</taxon>
        <taxon>Bacillati</taxon>
        <taxon>Actinomycetota</taxon>
        <taxon>Actinomycetes</taxon>
        <taxon>Propionibacteriales</taxon>
        <taxon>Nocardioidaceae</taxon>
        <taxon>Nocardioides</taxon>
    </lineage>
</organism>
<keyword evidence="1" id="KW-0472">Membrane</keyword>
<evidence type="ECO:0000313" key="2">
    <source>
        <dbReference type="EMBL" id="MBM7507100.1"/>
    </source>
</evidence>
<keyword evidence="3" id="KW-1185">Reference proteome</keyword>
<dbReference type="Proteomes" id="UP000732378">
    <property type="component" value="Unassembled WGS sequence"/>
</dbReference>
<dbReference type="EMBL" id="JAFBBZ010000001">
    <property type="protein sequence ID" value="MBM7507100.1"/>
    <property type="molecule type" value="Genomic_DNA"/>
</dbReference>
<gene>
    <name evidence="2" type="ORF">JOE61_000914</name>
</gene>